<reference evidence="2" key="1">
    <citation type="submission" date="2016-02" db="EMBL/GenBank/DDBJ databases">
        <title>RNAseq analyses of the midgut from blood- or serum-fed Ixodes ricinus ticks.</title>
        <authorList>
            <person name="Perner J."/>
            <person name="Provaznik J."/>
            <person name="Schrenkova J."/>
            <person name="Urbanova V."/>
            <person name="Ribeiro J.M."/>
            <person name="Kopacek P."/>
        </authorList>
    </citation>
    <scope>NUCLEOTIDE SEQUENCE</scope>
    <source>
        <tissue evidence="2">Gut</tissue>
    </source>
</reference>
<protein>
    <submittedName>
        <fullName evidence="2">Uncharacterized protein</fullName>
    </submittedName>
</protein>
<dbReference type="PANTHER" id="PTHR28366:SF1">
    <property type="entry name" value="CHROMOSOME 1 OPEN READING FRAME 131"/>
    <property type="match status" value="1"/>
</dbReference>
<proteinExistence type="evidence at transcript level"/>
<dbReference type="EMBL" id="GEFM01005382">
    <property type="protein sequence ID" value="JAP70414.1"/>
    <property type="molecule type" value="mRNA"/>
</dbReference>
<dbReference type="InterPro" id="IPR052852">
    <property type="entry name" value="SSU_Processome_Comp"/>
</dbReference>
<dbReference type="InterPro" id="IPR027973">
    <property type="entry name" value="FSAF1-like"/>
</dbReference>
<feature type="region of interest" description="Disordered" evidence="1">
    <location>
        <begin position="182"/>
        <end position="237"/>
    </location>
</feature>
<feature type="compositionally biased region" description="Basic and acidic residues" evidence="1">
    <location>
        <begin position="206"/>
        <end position="218"/>
    </location>
</feature>
<evidence type="ECO:0000313" key="2">
    <source>
        <dbReference type="EMBL" id="JAP70414.1"/>
    </source>
</evidence>
<name>A0A131XSZ6_IXORI</name>
<evidence type="ECO:0000256" key="1">
    <source>
        <dbReference type="SAM" id="MobiDB-lite"/>
    </source>
</evidence>
<feature type="compositionally biased region" description="Basic and acidic residues" evidence="1">
    <location>
        <begin position="182"/>
        <end position="191"/>
    </location>
</feature>
<feature type="compositionally biased region" description="Basic residues" evidence="1">
    <location>
        <begin position="221"/>
        <end position="237"/>
    </location>
</feature>
<dbReference type="AlphaFoldDB" id="A0A131XSZ6"/>
<feature type="region of interest" description="Disordered" evidence="1">
    <location>
        <begin position="38"/>
        <end position="124"/>
    </location>
</feature>
<sequence length="237" mass="26795">MGLPDKILKTLEAYGDSLLDDDENKTYTSVPSTDFKRLKGASSKAKKALKARPQQQPLTELQRMKLELGLDDGDDAAPVEAKKPRSPEQKVPVIVFNDPTKRKVRKVPRFGSQDEDSESPQPVELNFRKAKFDVIKFGIKGLEKPKQVEAKIALAVQLGAKPPKNKYVNYKQLIQERKQQKDIAKEQKEVNAKTGVKPKKQVASKQSKEKNSEKHDGVHYVSKKLISKVQKKGNRRR</sequence>
<accession>A0A131XSZ6</accession>
<dbReference type="PANTHER" id="PTHR28366">
    <property type="entry name" value="CHROMOSOME 1 OPEN READING FRAME 131"/>
    <property type="match status" value="1"/>
</dbReference>
<dbReference type="Pfam" id="PF15375">
    <property type="entry name" value="FSAF1"/>
    <property type="match status" value="1"/>
</dbReference>
<organism evidence="2">
    <name type="scientific">Ixodes ricinus</name>
    <name type="common">Common tick</name>
    <name type="synonym">Acarus ricinus</name>
    <dbReference type="NCBI Taxonomy" id="34613"/>
    <lineage>
        <taxon>Eukaryota</taxon>
        <taxon>Metazoa</taxon>
        <taxon>Ecdysozoa</taxon>
        <taxon>Arthropoda</taxon>
        <taxon>Chelicerata</taxon>
        <taxon>Arachnida</taxon>
        <taxon>Acari</taxon>
        <taxon>Parasitiformes</taxon>
        <taxon>Ixodida</taxon>
        <taxon>Ixodoidea</taxon>
        <taxon>Ixodidae</taxon>
        <taxon>Ixodinae</taxon>
        <taxon>Ixodes</taxon>
    </lineage>
</organism>